<reference evidence="9 10" key="1">
    <citation type="journal article" date="2019" name="Environ. Microbiol.">
        <title>Species interactions and distinct microbial communities in high Arctic permafrost affected cryosols are associated with the CH4 and CO2 gas fluxes.</title>
        <authorList>
            <person name="Altshuler I."/>
            <person name="Hamel J."/>
            <person name="Turney S."/>
            <person name="Magnuson E."/>
            <person name="Levesque R."/>
            <person name="Greer C."/>
            <person name="Whyte L.G."/>
        </authorList>
    </citation>
    <scope>NUCLEOTIDE SEQUENCE [LARGE SCALE GENOMIC DNA]</scope>
    <source>
        <strain evidence="9 10">S9.2P</strain>
    </source>
</reference>
<proteinExistence type="predicted"/>
<feature type="transmembrane region" description="Helical" evidence="8">
    <location>
        <begin position="152"/>
        <end position="171"/>
    </location>
</feature>
<evidence type="ECO:0000256" key="1">
    <source>
        <dbReference type="ARBA" id="ARBA00004651"/>
    </source>
</evidence>
<dbReference type="NCBIfam" id="TIGR04178">
    <property type="entry name" value="exo_archaeo"/>
    <property type="match status" value="1"/>
</dbReference>
<keyword evidence="7 8" id="KW-0472">Membrane</keyword>
<dbReference type="InterPro" id="IPR019127">
    <property type="entry name" value="Exosortase"/>
</dbReference>
<accession>A0A502GVK3</accession>
<dbReference type="GO" id="GO:0006508">
    <property type="term" value="P:proteolysis"/>
    <property type="evidence" value="ECO:0007669"/>
    <property type="project" value="UniProtKB-KW"/>
</dbReference>
<feature type="transmembrane region" description="Helical" evidence="8">
    <location>
        <begin position="124"/>
        <end position="146"/>
    </location>
</feature>
<evidence type="ECO:0008006" key="11">
    <source>
        <dbReference type="Google" id="ProtNLM"/>
    </source>
</evidence>
<keyword evidence="10" id="KW-1185">Reference proteome</keyword>
<keyword evidence="5" id="KW-0378">Hydrolase</keyword>
<keyword evidence="2" id="KW-1003">Cell membrane</keyword>
<comment type="subcellular location">
    <subcellularLocation>
        <location evidence="1">Cell membrane</location>
        <topology evidence="1">Multi-pass membrane protein</topology>
    </subcellularLocation>
</comment>
<comment type="caution">
    <text evidence="9">The sequence shown here is derived from an EMBL/GenBank/DDBJ whole genome shotgun (WGS) entry which is preliminary data.</text>
</comment>
<dbReference type="GO" id="GO:0008233">
    <property type="term" value="F:peptidase activity"/>
    <property type="evidence" value="ECO:0007669"/>
    <property type="project" value="UniProtKB-KW"/>
</dbReference>
<dbReference type="OrthoDB" id="678161at2"/>
<keyword evidence="3" id="KW-0645">Protease</keyword>
<feature type="transmembrane region" description="Helical" evidence="8">
    <location>
        <begin position="95"/>
        <end position="112"/>
    </location>
</feature>
<dbReference type="InterPro" id="IPR026392">
    <property type="entry name" value="Exo/Archaeosortase_dom"/>
</dbReference>
<dbReference type="Proteomes" id="UP000317646">
    <property type="component" value="Unassembled WGS sequence"/>
</dbReference>
<dbReference type="RefSeq" id="WP_140466639.1">
    <property type="nucleotide sequence ID" value="NZ_RCYZ01000004.1"/>
</dbReference>
<keyword evidence="4 8" id="KW-0812">Transmembrane</keyword>
<evidence type="ECO:0000256" key="4">
    <source>
        <dbReference type="ARBA" id="ARBA00022692"/>
    </source>
</evidence>
<evidence type="ECO:0000256" key="8">
    <source>
        <dbReference type="SAM" id="Phobius"/>
    </source>
</evidence>
<dbReference type="NCBIfam" id="NF046081">
    <property type="entry name" value="exosort_XrtX"/>
    <property type="match status" value="1"/>
</dbReference>
<evidence type="ECO:0000313" key="9">
    <source>
        <dbReference type="EMBL" id="TPG65991.1"/>
    </source>
</evidence>
<evidence type="ECO:0000256" key="7">
    <source>
        <dbReference type="ARBA" id="ARBA00023136"/>
    </source>
</evidence>
<dbReference type="EMBL" id="RCYZ01000004">
    <property type="protein sequence ID" value="TPG65991.1"/>
    <property type="molecule type" value="Genomic_DNA"/>
</dbReference>
<feature type="transmembrane region" description="Helical" evidence="8">
    <location>
        <begin position="20"/>
        <end position="39"/>
    </location>
</feature>
<gene>
    <name evidence="9" type="ORF">EAH73_11510</name>
</gene>
<keyword evidence="6 8" id="KW-1133">Transmembrane helix</keyword>
<evidence type="ECO:0000313" key="10">
    <source>
        <dbReference type="Proteomes" id="UP000317646"/>
    </source>
</evidence>
<protein>
    <recommendedName>
        <fullName evidence="11">Exosortase/archaeosortase family protein</fullName>
    </recommendedName>
</protein>
<evidence type="ECO:0000256" key="6">
    <source>
        <dbReference type="ARBA" id="ARBA00022989"/>
    </source>
</evidence>
<evidence type="ECO:0000256" key="5">
    <source>
        <dbReference type="ARBA" id="ARBA00022801"/>
    </source>
</evidence>
<sequence length="190" mass="20057">MKLPIPSSTSAQPGRPALRFLLAFAALYALWALGYDGLVGPDGRLDHALSTNLAAAAGGLLRAVGFAAGTAPASPVLVVLNGQPVVSVGDPCNGLLMYALFAGFVVAFPGPWRHKLWFVPAGILAIYALNVGRVALLALNHAYWYHSVDFNHHYTFTFVVYGAIGALWILWARRNAGGLLAATPALHGAR</sequence>
<organism evidence="9 10">
    <name type="scientific">Hymenobacter nivis</name>
    <dbReference type="NCBI Taxonomy" id="1850093"/>
    <lineage>
        <taxon>Bacteria</taxon>
        <taxon>Pseudomonadati</taxon>
        <taxon>Bacteroidota</taxon>
        <taxon>Cytophagia</taxon>
        <taxon>Cytophagales</taxon>
        <taxon>Hymenobacteraceae</taxon>
        <taxon>Hymenobacter</taxon>
    </lineage>
</organism>
<evidence type="ECO:0000256" key="2">
    <source>
        <dbReference type="ARBA" id="ARBA00022475"/>
    </source>
</evidence>
<dbReference type="Pfam" id="PF09721">
    <property type="entry name" value="Exosortase_EpsH"/>
    <property type="match status" value="1"/>
</dbReference>
<evidence type="ECO:0000256" key="3">
    <source>
        <dbReference type="ARBA" id="ARBA00022670"/>
    </source>
</evidence>
<name>A0A502GVK3_9BACT</name>
<feature type="transmembrane region" description="Helical" evidence="8">
    <location>
        <begin position="60"/>
        <end position="80"/>
    </location>
</feature>
<dbReference type="AlphaFoldDB" id="A0A502GVK3"/>
<dbReference type="GO" id="GO:0005886">
    <property type="term" value="C:plasma membrane"/>
    <property type="evidence" value="ECO:0007669"/>
    <property type="project" value="UniProtKB-SubCell"/>
</dbReference>